<keyword evidence="7" id="KW-1185">Reference proteome</keyword>
<dbReference type="Proteomes" id="UP000277256">
    <property type="component" value="Unassembled WGS sequence"/>
</dbReference>
<organism evidence="6 7">
    <name type="scientific">Glycomyces terrestris</name>
    <dbReference type="NCBI Taxonomy" id="2493553"/>
    <lineage>
        <taxon>Bacteria</taxon>
        <taxon>Bacillati</taxon>
        <taxon>Actinomycetota</taxon>
        <taxon>Actinomycetes</taxon>
        <taxon>Glycomycetales</taxon>
        <taxon>Glycomycetaceae</taxon>
        <taxon>Glycomyces</taxon>
    </lineage>
</organism>
<dbReference type="RefSeq" id="WP_125248940.1">
    <property type="nucleotide sequence ID" value="NZ_RSEB01000004.1"/>
</dbReference>
<evidence type="ECO:0000313" key="7">
    <source>
        <dbReference type="Proteomes" id="UP000277256"/>
    </source>
</evidence>
<name>A0A426UWQ5_9ACTN</name>
<dbReference type="CDD" id="cd04202">
    <property type="entry name" value="CuRO_D2_2dMcoN_like"/>
    <property type="match status" value="1"/>
</dbReference>
<dbReference type="PANTHER" id="PTHR11709:SF394">
    <property type="entry name" value="FI03373P-RELATED"/>
    <property type="match status" value="1"/>
</dbReference>
<evidence type="ECO:0000256" key="2">
    <source>
        <dbReference type="ARBA" id="ARBA00023002"/>
    </source>
</evidence>
<dbReference type="InterPro" id="IPR045087">
    <property type="entry name" value="Cu-oxidase_fam"/>
</dbReference>
<evidence type="ECO:0000256" key="1">
    <source>
        <dbReference type="ARBA" id="ARBA00022723"/>
    </source>
</evidence>
<feature type="domain" description="Plastocyanin-like" evidence="4">
    <location>
        <begin position="364"/>
        <end position="464"/>
    </location>
</feature>
<proteinExistence type="predicted"/>
<dbReference type="Gene3D" id="2.60.40.420">
    <property type="entry name" value="Cupredoxins - blue copper proteins"/>
    <property type="match status" value="3"/>
</dbReference>
<dbReference type="PANTHER" id="PTHR11709">
    <property type="entry name" value="MULTI-COPPER OXIDASE"/>
    <property type="match status" value="1"/>
</dbReference>
<protein>
    <submittedName>
        <fullName evidence="6">Multicopper oxidase family protein</fullName>
    </submittedName>
</protein>
<sequence length="483" mass="50384">MPTRRGVRTAFAAAASLAVLAPLAWFWASSLVPGAYSVTDLGYADHGGGPAHHAGVSVPVDALVPPAGAAPDVSVVLTAEQGPFTLPSGRRVEGYSVNGSSPGPVIEAEQGQLVEVRLVNESVGDGVTLHWHGVDVPGGMDGVAGVTQNAVAVGEEFTYRFYADRAGTYWYHSHQVAHEQVRGGLFGALVVAPAAEARPVEVDALAVVHLFPGGRTVNGLDEDTAVAAAPGDRVRVRVVNTDAGPMQTWVEGAPFRLAAVDGTDLAGPEEVEDVSVTVTAGGRADLEFTVPEGGARVGLGGADLLFGDAPDEPGPVPAAILDPLHYGTAPPAPALSAEDADRVFEYAIGRRPGFLDGRPGLWWTVNGGLYPDVPMYTVAEGDLVVMRIANGSGEVHPMHLHGHHALVLSRDGVAATGSPWWIDSLNVADDEEYEIAFTADNPGIWMDHCHNLSHVLEGLSAHLMYEGVSTPFTVGGDHGNHLE</sequence>
<feature type="domain" description="Plastocyanin-like" evidence="5">
    <location>
        <begin position="85"/>
        <end position="194"/>
    </location>
</feature>
<dbReference type="PROSITE" id="PS00080">
    <property type="entry name" value="MULTICOPPER_OXIDASE2"/>
    <property type="match status" value="1"/>
</dbReference>
<gene>
    <name evidence="6" type="ORF">EIW28_17360</name>
</gene>
<dbReference type="AlphaFoldDB" id="A0A426UWQ5"/>
<dbReference type="InterPro" id="IPR008972">
    <property type="entry name" value="Cupredoxin"/>
</dbReference>
<dbReference type="InterPro" id="IPR011706">
    <property type="entry name" value="Cu-oxidase_C"/>
</dbReference>
<keyword evidence="3" id="KW-0186">Copper</keyword>
<evidence type="ECO:0000313" key="6">
    <source>
        <dbReference type="EMBL" id="RRR98633.1"/>
    </source>
</evidence>
<dbReference type="InterPro" id="IPR002355">
    <property type="entry name" value="Cu_oxidase_Cu_BS"/>
</dbReference>
<evidence type="ECO:0000259" key="4">
    <source>
        <dbReference type="Pfam" id="PF07731"/>
    </source>
</evidence>
<dbReference type="OrthoDB" id="345021at2"/>
<evidence type="ECO:0000259" key="5">
    <source>
        <dbReference type="Pfam" id="PF07732"/>
    </source>
</evidence>
<dbReference type="Pfam" id="PF07732">
    <property type="entry name" value="Cu-oxidase_3"/>
    <property type="match status" value="1"/>
</dbReference>
<dbReference type="EMBL" id="RSEB01000004">
    <property type="protein sequence ID" value="RRR98633.1"/>
    <property type="molecule type" value="Genomic_DNA"/>
</dbReference>
<keyword evidence="2" id="KW-0560">Oxidoreductase</keyword>
<reference evidence="6 7" key="1">
    <citation type="submission" date="2018-12" db="EMBL/GenBank/DDBJ databases">
        <title>Glycomyces sp. YIM 121974 draft genome.</title>
        <authorList>
            <person name="Li Q."/>
        </authorList>
    </citation>
    <scope>NUCLEOTIDE SEQUENCE [LARGE SCALE GENOMIC DNA]</scope>
    <source>
        <strain evidence="6 7">YIM 121974</strain>
    </source>
</reference>
<dbReference type="GO" id="GO:0016491">
    <property type="term" value="F:oxidoreductase activity"/>
    <property type="evidence" value="ECO:0007669"/>
    <property type="project" value="UniProtKB-KW"/>
</dbReference>
<accession>A0A426UWQ5</accession>
<dbReference type="CDD" id="cd04206">
    <property type="entry name" value="CuRO_1_LCC_like"/>
    <property type="match status" value="1"/>
</dbReference>
<comment type="caution">
    <text evidence="6">The sequence shown here is derived from an EMBL/GenBank/DDBJ whole genome shotgun (WGS) entry which is preliminary data.</text>
</comment>
<dbReference type="GO" id="GO:0005507">
    <property type="term" value="F:copper ion binding"/>
    <property type="evidence" value="ECO:0007669"/>
    <property type="project" value="InterPro"/>
</dbReference>
<dbReference type="SUPFAM" id="SSF49503">
    <property type="entry name" value="Cupredoxins"/>
    <property type="match status" value="3"/>
</dbReference>
<dbReference type="InterPro" id="IPR011707">
    <property type="entry name" value="Cu-oxidase-like_N"/>
</dbReference>
<evidence type="ECO:0000256" key="3">
    <source>
        <dbReference type="ARBA" id="ARBA00023008"/>
    </source>
</evidence>
<dbReference type="Pfam" id="PF07731">
    <property type="entry name" value="Cu-oxidase_2"/>
    <property type="match status" value="1"/>
</dbReference>
<keyword evidence="1" id="KW-0479">Metal-binding</keyword>